<gene>
    <name evidence="1" type="ORF">ERS007681_03632</name>
</gene>
<dbReference type="EMBL" id="CFOE01000661">
    <property type="protein sequence ID" value="CFE44437.1"/>
    <property type="molecule type" value="Genomic_DNA"/>
</dbReference>
<proteinExistence type="predicted"/>
<dbReference type="AlphaFoldDB" id="A0A655FJ11"/>
<reference evidence="1 2" key="1">
    <citation type="submission" date="2015-03" db="EMBL/GenBank/DDBJ databases">
        <authorList>
            <consortium name="Pathogen Informatics"/>
        </authorList>
    </citation>
    <scope>NUCLEOTIDE SEQUENCE [LARGE SCALE GENOMIC DNA]</scope>
    <source>
        <strain evidence="1 2">G09901357</strain>
    </source>
</reference>
<evidence type="ECO:0000313" key="2">
    <source>
        <dbReference type="Proteomes" id="UP000048289"/>
    </source>
</evidence>
<accession>A0A655FJ11</accession>
<dbReference type="Proteomes" id="UP000048289">
    <property type="component" value="Unassembled WGS sequence"/>
</dbReference>
<organism evidence="1 2">
    <name type="scientific">Mycobacterium tuberculosis</name>
    <dbReference type="NCBI Taxonomy" id="1773"/>
    <lineage>
        <taxon>Bacteria</taxon>
        <taxon>Bacillati</taxon>
        <taxon>Actinomycetota</taxon>
        <taxon>Actinomycetes</taxon>
        <taxon>Mycobacteriales</taxon>
        <taxon>Mycobacteriaceae</taxon>
        <taxon>Mycobacterium</taxon>
        <taxon>Mycobacterium tuberculosis complex</taxon>
    </lineage>
</organism>
<protein>
    <submittedName>
        <fullName evidence="1">Uncharacterized protein</fullName>
    </submittedName>
</protein>
<sequence>MPPISAWCPREATKNRTSSPPVLNTGVITVMSGRWVPPWYGSLTAYTSPGFMPLKRRRITSLTVVPIEPRCTGMCGALATRLPSGSNSAQEKSSRSRMFTDWAVASSRKPICSAIDMNRLLKISNSTGSASKPASKPARVAASGRGGVTTRCASRCPVSVIVACQPSSTTVVALASAMIAGPVSTSPGRIASLRRSGASRHNPFE</sequence>
<evidence type="ECO:0000313" key="1">
    <source>
        <dbReference type="EMBL" id="CFE44437.1"/>
    </source>
</evidence>
<name>A0A655FJ11_MYCTX</name>